<reference evidence="2" key="1">
    <citation type="journal article" date="2020" name="Genome Biol.">
        <title>Gamete binning: chromosome-level and haplotype-resolved genome assembly enabled by high-throughput single-cell sequencing of gamete genomes.</title>
        <authorList>
            <person name="Campoy J.A."/>
            <person name="Sun H."/>
            <person name="Goel M."/>
            <person name="Jiao W.-B."/>
            <person name="Folz-Donahue K."/>
            <person name="Wang N."/>
            <person name="Rubio M."/>
            <person name="Liu C."/>
            <person name="Kukat C."/>
            <person name="Ruiz D."/>
            <person name="Huettel B."/>
            <person name="Schneeberger K."/>
        </authorList>
    </citation>
    <scope>NUCLEOTIDE SEQUENCE [LARGE SCALE GENOMIC DNA]</scope>
    <source>
        <strain evidence="2">cv. Rojo Pasion</strain>
    </source>
</reference>
<proteinExistence type="predicted"/>
<accession>A0A6J5W385</accession>
<protein>
    <submittedName>
        <fullName evidence="1">Uncharacterized protein</fullName>
    </submittedName>
</protein>
<dbReference type="EMBL" id="CAEKKB010000001">
    <property type="protein sequence ID" value="CAB4294255.1"/>
    <property type="molecule type" value="Genomic_DNA"/>
</dbReference>
<name>A0A6J5W385_PRUAR</name>
<evidence type="ECO:0000313" key="1">
    <source>
        <dbReference type="EMBL" id="CAB4294255.1"/>
    </source>
</evidence>
<dbReference type="PANTHER" id="PTHR33248">
    <property type="entry name" value="ZINC ION-BINDING PROTEIN"/>
    <property type="match status" value="1"/>
</dbReference>
<dbReference type="AlphaFoldDB" id="A0A6J5W385"/>
<keyword evidence="2" id="KW-1185">Reference proteome</keyword>
<sequence>MEHKAMVCWCGKNARIRTSWTISNPGRRFTVQILIYRVGSVQGRGGCDFWVWYDVEMCEGSKVVILGIGGVMDAYCNVLLLREWWIRWTEAEDFGIGMKGGVLGMHCAFSMGSTVLVV</sequence>
<gene>
    <name evidence="1" type="ORF">ORAREDHAP_LOCUS4338</name>
</gene>
<dbReference type="OrthoDB" id="1138703at2759"/>
<dbReference type="Proteomes" id="UP000507245">
    <property type="component" value="Unassembled WGS sequence"/>
</dbReference>
<organism evidence="1 2">
    <name type="scientific">Prunus armeniaca</name>
    <name type="common">Apricot</name>
    <name type="synonym">Armeniaca vulgaris</name>
    <dbReference type="NCBI Taxonomy" id="36596"/>
    <lineage>
        <taxon>Eukaryota</taxon>
        <taxon>Viridiplantae</taxon>
        <taxon>Streptophyta</taxon>
        <taxon>Embryophyta</taxon>
        <taxon>Tracheophyta</taxon>
        <taxon>Spermatophyta</taxon>
        <taxon>Magnoliopsida</taxon>
        <taxon>eudicotyledons</taxon>
        <taxon>Gunneridae</taxon>
        <taxon>Pentapetalae</taxon>
        <taxon>rosids</taxon>
        <taxon>fabids</taxon>
        <taxon>Rosales</taxon>
        <taxon>Rosaceae</taxon>
        <taxon>Amygdaloideae</taxon>
        <taxon>Amygdaleae</taxon>
        <taxon>Prunus</taxon>
    </lineage>
</organism>
<evidence type="ECO:0000313" key="2">
    <source>
        <dbReference type="Proteomes" id="UP000507245"/>
    </source>
</evidence>